<dbReference type="GO" id="GO:0032259">
    <property type="term" value="P:methylation"/>
    <property type="evidence" value="ECO:0007669"/>
    <property type="project" value="UniProtKB-KW"/>
</dbReference>
<dbReference type="SUPFAM" id="SSF53335">
    <property type="entry name" value="S-adenosyl-L-methionine-dependent methyltransferases"/>
    <property type="match status" value="1"/>
</dbReference>
<dbReference type="Gene3D" id="3.40.50.150">
    <property type="entry name" value="Vaccinia Virus protein VP39"/>
    <property type="match status" value="1"/>
</dbReference>
<keyword evidence="3" id="KW-1185">Reference proteome</keyword>
<gene>
    <name evidence="2" type="ORF">AB3X52_19215</name>
</gene>
<evidence type="ECO:0000259" key="1">
    <source>
        <dbReference type="Pfam" id="PF05175"/>
    </source>
</evidence>
<reference evidence="2 3" key="1">
    <citation type="submission" date="2024-07" db="EMBL/GenBank/DDBJ databases">
        <authorList>
            <person name="Lee S."/>
            <person name="Kang M."/>
        </authorList>
    </citation>
    <scope>NUCLEOTIDE SEQUENCE [LARGE SCALE GENOMIC DNA]</scope>
    <source>
        <strain evidence="2 3">DS6</strain>
    </source>
</reference>
<proteinExistence type="predicted"/>
<sequence>MAEPATASVERRAMAFDRLEIAYDDRVLEPRPWTAQQSHWAAELIADAPAGPVLELCSGVGHIGLLAIARRPRPLVCVDVSPVACAYARRNAEAAGLSRLVDVREGRLDEALTVDERFAVVIADPPWVPSAETGRFPQDPLLAIDGGPDGLDVARECLRVAARHLLPDGDLVLQVGTRGQAEILAGECDMLRLDEVRYCERGVLARFHCDTASSASGQ</sequence>
<dbReference type="Pfam" id="PF05175">
    <property type="entry name" value="MTS"/>
    <property type="match status" value="1"/>
</dbReference>
<keyword evidence="2" id="KW-0489">Methyltransferase</keyword>
<feature type="domain" description="Methyltransferase small" evidence="1">
    <location>
        <begin position="46"/>
        <end position="129"/>
    </location>
</feature>
<comment type="caution">
    <text evidence="2">The sequence shown here is derived from an EMBL/GenBank/DDBJ whole genome shotgun (WGS) entry which is preliminary data.</text>
</comment>
<evidence type="ECO:0000313" key="3">
    <source>
        <dbReference type="Proteomes" id="UP001556631"/>
    </source>
</evidence>
<dbReference type="RefSeq" id="WP_367995718.1">
    <property type="nucleotide sequence ID" value="NZ_JBFPJR010000062.1"/>
</dbReference>
<dbReference type="InterPro" id="IPR002052">
    <property type="entry name" value="DNA_methylase_N6_adenine_CS"/>
</dbReference>
<dbReference type="PANTHER" id="PTHR18895">
    <property type="entry name" value="HEMK METHYLTRANSFERASE"/>
    <property type="match status" value="1"/>
</dbReference>
<dbReference type="InterPro" id="IPR029063">
    <property type="entry name" value="SAM-dependent_MTases_sf"/>
</dbReference>
<dbReference type="PROSITE" id="PS00092">
    <property type="entry name" value="N6_MTASE"/>
    <property type="match status" value="1"/>
</dbReference>
<name>A0ABV3T523_9ACTN</name>
<accession>A0ABV3T523</accession>
<organism evidence="2 3">
    <name type="scientific">Nocardioides eburneus</name>
    <dbReference type="NCBI Taxonomy" id="3231482"/>
    <lineage>
        <taxon>Bacteria</taxon>
        <taxon>Bacillati</taxon>
        <taxon>Actinomycetota</taxon>
        <taxon>Actinomycetes</taxon>
        <taxon>Propionibacteriales</taxon>
        <taxon>Nocardioidaceae</taxon>
        <taxon>Nocardioides</taxon>
    </lineage>
</organism>
<dbReference type="PANTHER" id="PTHR18895:SF74">
    <property type="entry name" value="MTRF1L RELEASE FACTOR GLUTAMINE METHYLTRANSFERASE"/>
    <property type="match status" value="1"/>
</dbReference>
<dbReference type="InterPro" id="IPR007848">
    <property type="entry name" value="Small_mtfrase_dom"/>
</dbReference>
<dbReference type="Proteomes" id="UP001556631">
    <property type="component" value="Unassembled WGS sequence"/>
</dbReference>
<dbReference type="InterPro" id="IPR050320">
    <property type="entry name" value="N5-glutamine_MTase"/>
</dbReference>
<protein>
    <submittedName>
        <fullName evidence="2">Methyltransferase</fullName>
    </submittedName>
</protein>
<evidence type="ECO:0000313" key="2">
    <source>
        <dbReference type="EMBL" id="MEX0429752.1"/>
    </source>
</evidence>
<keyword evidence="2" id="KW-0808">Transferase</keyword>
<dbReference type="GO" id="GO:0008168">
    <property type="term" value="F:methyltransferase activity"/>
    <property type="evidence" value="ECO:0007669"/>
    <property type="project" value="UniProtKB-KW"/>
</dbReference>
<dbReference type="CDD" id="cd02440">
    <property type="entry name" value="AdoMet_MTases"/>
    <property type="match status" value="1"/>
</dbReference>
<dbReference type="EMBL" id="JBFPJR010000062">
    <property type="protein sequence ID" value="MEX0429752.1"/>
    <property type="molecule type" value="Genomic_DNA"/>
</dbReference>